<organism evidence="1 2">
    <name type="scientific">Wolfiporia cocos (strain MD-104)</name>
    <name type="common">Brown rot fungus</name>
    <dbReference type="NCBI Taxonomy" id="742152"/>
    <lineage>
        <taxon>Eukaryota</taxon>
        <taxon>Fungi</taxon>
        <taxon>Dikarya</taxon>
        <taxon>Basidiomycota</taxon>
        <taxon>Agaricomycotina</taxon>
        <taxon>Agaricomycetes</taxon>
        <taxon>Polyporales</taxon>
        <taxon>Phaeolaceae</taxon>
        <taxon>Wolfiporia</taxon>
    </lineage>
</organism>
<accession>A0A2H3JAF9</accession>
<feature type="non-terminal residue" evidence="1">
    <location>
        <position position="1"/>
    </location>
</feature>
<sequence length="162" mass="17633">FEATTAELSTPHCVYRCSRPCSAFIGAATLRPSMLLCVRCFTRPAALPCKGAAHPGQPCPALPDPDALVLALAGQKGWTCCSGCRALVELMHGRHHMPCRRRNQCCIVCTALRKTCTRPQWEERRLYAAAAETRVQRQLPAGPAPALTAFGRWSATRRVACA</sequence>
<dbReference type="EMBL" id="KB467854">
    <property type="protein sequence ID" value="PCH35739.1"/>
    <property type="molecule type" value="Genomic_DNA"/>
</dbReference>
<dbReference type="Proteomes" id="UP000218811">
    <property type="component" value="Unassembled WGS sequence"/>
</dbReference>
<reference evidence="1 2" key="1">
    <citation type="journal article" date="2012" name="Science">
        <title>The Paleozoic origin of enzymatic lignin decomposition reconstructed from 31 fungal genomes.</title>
        <authorList>
            <person name="Floudas D."/>
            <person name="Binder M."/>
            <person name="Riley R."/>
            <person name="Barry K."/>
            <person name="Blanchette R.A."/>
            <person name="Henrissat B."/>
            <person name="Martinez A.T."/>
            <person name="Otillar R."/>
            <person name="Spatafora J.W."/>
            <person name="Yadav J.S."/>
            <person name="Aerts A."/>
            <person name="Benoit I."/>
            <person name="Boyd A."/>
            <person name="Carlson A."/>
            <person name="Copeland A."/>
            <person name="Coutinho P.M."/>
            <person name="de Vries R.P."/>
            <person name="Ferreira P."/>
            <person name="Findley K."/>
            <person name="Foster B."/>
            <person name="Gaskell J."/>
            <person name="Glotzer D."/>
            <person name="Gorecki P."/>
            <person name="Heitman J."/>
            <person name="Hesse C."/>
            <person name="Hori C."/>
            <person name="Igarashi K."/>
            <person name="Jurgens J.A."/>
            <person name="Kallen N."/>
            <person name="Kersten P."/>
            <person name="Kohler A."/>
            <person name="Kuees U."/>
            <person name="Kumar T.K.A."/>
            <person name="Kuo A."/>
            <person name="LaButti K."/>
            <person name="Larrondo L.F."/>
            <person name="Lindquist E."/>
            <person name="Ling A."/>
            <person name="Lombard V."/>
            <person name="Lucas S."/>
            <person name="Lundell T."/>
            <person name="Martin R."/>
            <person name="McLaughlin D.J."/>
            <person name="Morgenstern I."/>
            <person name="Morin E."/>
            <person name="Murat C."/>
            <person name="Nagy L.G."/>
            <person name="Nolan M."/>
            <person name="Ohm R.A."/>
            <person name="Patyshakuliyeva A."/>
            <person name="Rokas A."/>
            <person name="Ruiz-Duenas F.J."/>
            <person name="Sabat G."/>
            <person name="Salamov A."/>
            <person name="Samejima M."/>
            <person name="Schmutz J."/>
            <person name="Slot J.C."/>
            <person name="St John F."/>
            <person name="Stenlid J."/>
            <person name="Sun H."/>
            <person name="Sun S."/>
            <person name="Syed K."/>
            <person name="Tsang A."/>
            <person name="Wiebenga A."/>
            <person name="Young D."/>
            <person name="Pisabarro A."/>
            <person name="Eastwood D.C."/>
            <person name="Martin F."/>
            <person name="Cullen D."/>
            <person name="Grigoriev I.V."/>
            <person name="Hibbett D.S."/>
        </authorList>
    </citation>
    <scope>NUCLEOTIDE SEQUENCE [LARGE SCALE GENOMIC DNA]</scope>
    <source>
        <strain evidence="1 2">MD-104</strain>
    </source>
</reference>
<dbReference type="STRING" id="742152.A0A2H3JAF9"/>
<dbReference type="AlphaFoldDB" id="A0A2H3JAF9"/>
<name>A0A2H3JAF9_WOLCO</name>
<evidence type="ECO:0000313" key="2">
    <source>
        <dbReference type="Proteomes" id="UP000218811"/>
    </source>
</evidence>
<proteinExistence type="predicted"/>
<gene>
    <name evidence="1" type="ORF">WOLCODRAFT_80623</name>
</gene>
<evidence type="ECO:0000313" key="1">
    <source>
        <dbReference type="EMBL" id="PCH35739.1"/>
    </source>
</evidence>
<keyword evidence="2" id="KW-1185">Reference proteome</keyword>
<protein>
    <submittedName>
        <fullName evidence="1">Uncharacterized protein</fullName>
    </submittedName>
</protein>
<dbReference type="OMA" id="YCSASKC"/>
<dbReference type="Gene3D" id="1.20.120.1750">
    <property type="match status" value="1"/>
</dbReference>